<comment type="caution">
    <text evidence="2">The sequence shown here is derived from an EMBL/GenBank/DDBJ whole genome shotgun (WGS) entry which is preliminary data.</text>
</comment>
<accession>A0A8J8WMA9</accession>
<evidence type="ECO:0000313" key="3">
    <source>
        <dbReference type="Proteomes" id="UP000631181"/>
    </source>
</evidence>
<proteinExistence type="predicted"/>
<evidence type="ECO:0000256" key="1">
    <source>
        <dbReference type="SAM" id="MobiDB-lite"/>
    </source>
</evidence>
<sequence length="411" mass="44999">MEVDFTPAPRRGQRTSATSSGRRDWSQGYPMNTTRSESQCDPGPAYGTLWRQYESFPEIESTFDPDPMSVPEIDGQASEGRSTRPTAASSQPVLVRAFTSDEARALTTRLPVMSPRRLFPFFRSKTSPLPAAPGPPLPSDQDFSIDSILQAIDADITGTLDSIAEICGRSKLSLSNEYDSHIAPLGEIRASSAGGLGPVNEANSNDERRAADENVMMVEDRPIIGGDSREIQPLTFFYYLENVQYAETVPERSAGSPALLAARYANVAEQPPLATRPVEVTLPTIFEYPTRAGTSGRRLLGQCDLAGNAATSQHDMFTHALVSEVHLDAQDNERRRSAEQGVHHRARRAVDGADSIYGWTKLNLIQSMLGWLNLHNGGMDSHSQPELRSAEDRLRAMLRQAAEEQTSLPAA</sequence>
<keyword evidence="3" id="KW-1185">Reference proteome</keyword>
<evidence type="ECO:0000313" key="2">
    <source>
        <dbReference type="EMBL" id="KAF7720196.1"/>
    </source>
</evidence>
<feature type="compositionally biased region" description="Polar residues" evidence="1">
    <location>
        <begin position="29"/>
        <end position="39"/>
    </location>
</feature>
<gene>
    <name evidence="2" type="ORF">PECM_000120</name>
</gene>
<dbReference type="EMBL" id="WIWV01000001">
    <property type="protein sequence ID" value="KAF7720196.1"/>
    <property type="molecule type" value="Genomic_DNA"/>
</dbReference>
<name>A0A8J8WMA9_9EURO</name>
<dbReference type="OrthoDB" id="5339332at2759"/>
<feature type="compositionally biased region" description="Polar residues" evidence="1">
    <location>
        <begin position="79"/>
        <end position="90"/>
    </location>
</feature>
<dbReference type="Proteomes" id="UP000631181">
    <property type="component" value="Unassembled WGS sequence"/>
</dbReference>
<protein>
    <submittedName>
        <fullName evidence="2">Uncharacterized protein</fullName>
    </submittedName>
</protein>
<dbReference type="AlphaFoldDB" id="A0A8J8WMA9"/>
<reference evidence="2" key="1">
    <citation type="journal article" date="2020" name="Front. Microbiol.">
        <title>Gene regulatory networks of Penicillium echinulatum 2HH and Penicillium oxalicum 114-2 inferred by a computational biology approach.</title>
        <authorList>
            <person name="Lenz A.R."/>
            <person name="Galan-Vasquez E."/>
            <person name="Balbinot E."/>
            <person name="De Abreu F.P."/>
            <person name="De Oliveira N.S."/>
            <person name="Da Rosa L.O."/>
            <person name="De Avila E Silva S."/>
            <person name="Camassola M."/>
            <person name="Dillon A.J.P."/>
            <person name="Perez-Rueda E."/>
        </authorList>
    </citation>
    <scope>NUCLEOTIDE SEQUENCE</scope>
    <source>
        <strain evidence="2">S1M29</strain>
    </source>
</reference>
<feature type="region of interest" description="Disordered" evidence="1">
    <location>
        <begin position="1"/>
        <end position="90"/>
    </location>
</feature>
<organism evidence="2 3">
    <name type="scientific">Penicillium ucsense</name>
    <dbReference type="NCBI Taxonomy" id="2839758"/>
    <lineage>
        <taxon>Eukaryota</taxon>
        <taxon>Fungi</taxon>
        <taxon>Dikarya</taxon>
        <taxon>Ascomycota</taxon>
        <taxon>Pezizomycotina</taxon>
        <taxon>Eurotiomycetes</taxon>
        <taxon>Eurotiomycetidae</taxon>
        <taxon>Eurotiales</taxon>
        <taxon>Aspergillaceae</taxon>
        <taxon>Penicillium</taxon>
    </lineage>
</organism>